<keyword evidence="1" id="KW-0472">Membrane</keyword>
<gene>
    <name evidence="3" type="ORF">IDH44_06820</name>
</gene>
<dbReference type="Pfam" id="PF13473">
    <property type="entry name" value="Cupredoxin_1"/>
    <property type="match status" value="1"/>
</dbReference>
<organism evidence="3 4">
    <name type="scientific">Paenibacillus sabuli</name>
    <dbReference type="NCBI Taxonomy" id="2772509"/>
    <lineage>
        <taxon>Bacteria</taxon>
        <taxon>Bacillati</taxon>
        <taxon>Bacillota</taxon>
        <taxon>Bacilli</taxon>
        <taxon>Bacillales</taxon>
        <taxon>Paenibacillaceae</taxon>
        <taxon>Paenibacillus</taxon>
    </lineage>
</organism>
<evidence type="ECO:0000256" key="1">
    <source>
        <dbReference type="SAM" id="Phobius"/>
    </source>
</evidence>
<sequence length="148" mass="16209">MSKIYVVSRKQLKWAAVLLSAAVALVVYLGWDETRAVSSAPSEERVIHLITTEFKTTTADGKALEVYRFDPGTVVVQRGEPTQLNITGVNGQSHPFVIEGLDIRGEVKKGETTVVRFTAEKPGTYPIVCLTHKDLHQGGPMVGYLVVQ</sequence>
<reference evidence="3" key="1">
    <citation type="submission" date="2020-09" db="EMBL/GenBank/DDBJ databases">
        <title>A novel bacterium of genus Paenibacillus, isolated from South China Sea.</title>
        <authorList>
            <person name="Huang H."/>
            <person name="Mo K."/>
            <person name="Hu Y."/>
        </authorList>
    </citation>
    <scope>NUCLEOTIDE SEQUENCE</scope>
    <source>
        <strain evidence="3">IB182496</strain>
    </source>
</reference>
<dbReference type="RefSeq" id="WP_190915997.1">
    <property type="nucleotide sequence ID" value="NZ_JACXIZ010000013.1"/>
</dbReference>
<dbReference type="EMBL" id="JACXIZ010000013">
    <property type="protein sequence ID" value="MBD2844895.1"/>
    <property type="molecule type" value="Genomic_DNA"/>
</dbReference>
<feature type="domain" description="EfeO-type cupredoxin-like" evidence="2">
    <location>
        <begin position="53"/>
        <end position="138"/>
    </location>
</feature>
<evidence type="ECO:0000313" key="3">
    <source>
        <dbReference type="EMBL" id="MBD2844895.1"/>
    </source>
</evidence>
<proteinExistence type="predicted"/>
<dbReference type="AlphaFoldDB" id="A0A927BSE5"/>
<dbReference type="Proteomes" id="UP000621560">
    <property type="component" value="Unassembled WGS sequence"/>
</dbReference>
<dbReference type="Gene3D" id="2.60.40.420">
    <property type="entry name" value="Cupredoxins - blue copper proteins"/>
    <property type="match status" value="1"/>
</dbReference>
<keyword evidence="1" id="KW-1133">Transmembrane helix</keyword>
<evidence type="ECO:0000313" key="4">
    <source>
        <dbReference type="Proteomes" id="UP000621560"/>
    </source>
</evidence>
<dbReference type="SUPFAM" id="SSF49503">
    <property type="entry name" value="Cupredoxins"/>
    <property type="match status" value="1"/>
</dbReference>
<name>A0A927BSE5_9BACL</name>
<feature type="transmembrane region" description="Helical" evidence="1">
    <location>
        <begin position="12"/>
        <end position="31"/>
    </location>
</feature>
<keyword evidence="4" id="KW-1185">Reference proteome</keyword>
<keyword evidence="1" id="KW-0812">Transmembrane</keyword>
<protein>
    <submittedName>
        <fullName evidence="3">Cupredoxin domain-containing protein</fullName>
    </submittedName>
</protein>
<evidence type="ECO:0000259" key="2">
    <source>
        <dbReference type="Pfam" id="PF13473"/>
    </source>
</evidence>
<comment type="caution">
    <text evidence="3">The sequence shown here is derived from an EMBL/GenBank/DDBJ whole genome shotgun (WGS) entry which is preliminary data.</text>
</comment>
<dbReference type="InterPro" id="IPR008972">
    <property type="entry name" value="Cupredoxin"/>
</dbReference>
<accession>A0A927BSE5</accession>
<dbReference type="InterPro" id="IPR028096">
    <property type="entry name" value="EfeO_Cupredoxin"/>
</dbReference>